<dbReference type="GO" id="GO:0070939">
    <property type="term" value="C:Dsl1/NZR complex"/>
    <property type="evidence" value="ECO:0007669"/>
    <property type="project" value="InterPro"/>
</dbReference>
<dbReference type="PROSITE" id="PS51386">
    <property type="entry name" value="RINT1_TIP20"/>
    <property type="match status" value="1"/>
</dbReference>
<keyword evidence="1" id="KW-0175">Coiled coil</keyword>
<sequence>MRVIPIRENHGSDKGGTRVADFGDVFPLKASFNEGTPENTGGFINPCELPIGRKETINRLTNMSLQIERERSPLAFLMNPNNAIPVEEKNMRVEDYLNDKIQITADLGSLSSLLDNVELKKNQLDEQLKDAKAKLAEAKRAAANHTSSMAQQTQAFERQQEDLRERIMVVTSSNTVDEAVRRLEGPMERRRQVELAQAYIELLKDVDDMTKEARQNLPDNPTQALKPYVRLRQLAMALRAAQEPAEGAAIHIVSYVEQTSTQLWVQMVQIMVKEFQDILKTLNWPDLEVEISREWQTCFGRLLDLQAPEIREAREPLILLPFAVLVKDIGLKFRYHFMGTTPTSASNALGEYYLNWILDVIDAHESYLRDNAGPVLAAHFLGSPLAVNSLYVDPVSAFITALLPLVKEKTDIVLVDIKHDSALLSKFIGQLMIWDESVRNKYKYDSGNIEVGWVGVTWHVLDNWFDPWLDAEERFALQRYEEIIQSQDNGLIDYDSNEFKKTKTTFGATKITDLLKTITTQYRDLRRVSHRVRFFLNTQTSVLHRYQIRLADSLEAYISLTSTVGRTLKGYTKEQQQSVEGMAGLISLCKVFGSADHIVSTLESFGNEEFFVELYSKLDERAQGVHPDSAIAGPITCSQLKLSTSLKLGTGEGSIFDTTIHGFQKIRDNAGDLLQQAIRYTFPVAFRPYLTQAQWTTIGQDPQSTYYTSSLTISAELDHPLQVIKEKMAYLEKTISYPAFMRIWRQAISALEDLLFNEVLLKQDFTTLGAARFSQDLKGIQSIIGAYLPLENSSFMMARLTQGIALLNLPIEVSDEEGLSLSEAGEKIYAGRQTCEWVLAKLHLDMLDNPSARQIILRRVEANE</sequence>
<dbReference type="GO" id="GO:0006890">
    <property type="term" value="P:retrograde vesicle-mediated transport, Golgi to endoplasmic reticulum"/>
    <property type="evidence" value="ECO:0007669"/>
    <property type="project" value="InterPro"/>
</dbReference>
<evidence type="ECO:0000313" key="2">
    <source>
        <dbReference type="EMBL" id="ESZ96772.1"/>
    </source>
</evidence>
<accession>W9CJ35</accession>
<dbReference type="PANTHER" id="PTHR13520">
    <property type="entry name" value="RAD50-INTERACTING PROTEIN 1 RINT-1"/>
    <property type="match status" value="1"/>
</dbReference>
<dbReference type="STRING" id="1432307.W9CJ35"/>
<dbReference type="InterPro" id="IPR042044">
    <property type="entry name" value="EXOC6PINT-1/Sec15/Tip20_C_dom2"/>
</dbReference>
<dbReference type="PANTHER" id="PTHR13520:SF0">
    <property type="entry name" value="RAD50-INTERACTING PROTEIN 1"/>
    <property type="match status" value="1"/>
</dbReference>
<dbReference type="Pfam" id="PF04437">
    <property type="entry name" value="RINT1_TIP1"/>
    <property type="match status" value="1"/>
</dbReference>
<protein>
    <recommendedName>
        <fullName evidence="4">RINT-1 family protein</fullName>
    </recommendedName>
</protein>
<dbReference type="HOGENOM" id="CLU_015529_1_0_1"/>
<dbReference type="InterPro" id="IPR007528">
    <property type="entry name" value="RINT1_Tip20"/>
</dbReference>
<organism evidence="2 3">
    <name type="scientific">Sclerotinia borealis (strain F-4128)</name>
    <dbReference type="NCBI Taxonomy" id="1432307"/>
    <lineage>
        <taxon>Eukaryota</taxon>
        <taxon>Fungi</taxon>
        <taxon>Dikarya</taxon>
        <taxon>Ascomycota</taxon>
        <taxon>Pezizomycotina</taxon>
        <taxon>Leotiomycetes</taxon>
        <taxon>Helotiales</taxon>
        <taxon>Sclerotiniaceae</taxon>
        <taxon>Sclerotinia</taxon>
    </lineage>
</organism>
<comment type="caution">
    <text evidence="2">The sequence shown here is derived from an EMBL/GenBank/DDBJ whole genome shotgun (WGS) entry which is preliminary data.</text>
</comment>
<keyword evidence="3" id="KW-1185">Reference proteome</keyword>
<feature type="coiled-coil region" evidence="1">
    <location>
        <begin position="107"/>
        <end position="148"/>
    </location>
</feature>
<name>W9CJ35_SCLBF</name>
<dbReference type="Proteomes" id="UP000019487">
    <property type="component" value="Unassembled WGS sequence"/>
</dbReference>
<dbReference type="GO" id="GO:0006888">
    <property type="term" value="P:endoplasmic reticulum to Golgi vesicle-mediated transport"/>
    <property type="evidence" value="ECO:0007669"/>
    <property type="project" value="InterPro"/>
</dbReference>
<reference evidence="2 3" key="1">
    <citation type="journal article" date="2014" name="Genome Announc.">
        <title>Draft genome sequence of Sclerotinia borealis, a psychrophilic plant pathogenic fungus.</title>
        <authorList>
            <person name="Mardanov A.V."/>
            <person name="Beletsky A.V."/>
            <person name="Kadnikov V.V."/>
            <person name="Ignatov A.N."/>
            <person name="Ravin N.V."/>
        </authorList>
    </citation>
    <scope>NUCLEOTIDE SEQUENCE [LARGE SCALE GENOMIC DNA]</scope>
    <source>
        <strain evidence="3">F-4157</strain>
    </source>
</reference>
<proteinExistence type="predicted"/>
<dbReference type="Gene3D" id="1.20.58.670">
    <property type="entry name" value="Dsl1p vesicle tethering complex, Tip20p subunit, domain D"/>
    <property type="match status" value="1"/>
</dbReference>
<evidence type="ECO:0000313" key="3">
    <source>
        <dbReference type="Proteomes" id="UP000019487"/>
    </source>
</evidence>
<dbReference type="GO" id="GO:0060628">
    <property type="term" value="P:regulation of ER to Golgi vesicle-mediated transport"/>
    <property type="evidence" value="ECO:0007669"/>
    <property type="project" value="TreeGrafter"/>
</dbReference>
<dbReference type="OrthoDB" id="2189254at2759"/>
<evidence type="ECO:0000256" key="1">
    <source>
        <dbReference type="SAM" id="Coils"/>
    </source>
</evidence>
<dbReference type="AlphaFoldDB" id="W9CJ35"/>
<evidence type="ECO:0008006" key="4">
    <source>
        <dbReference type="Google" id="ProtNLM"/>
    </source>
</evidence>
<dbReference type="EMBL" id="AYSA01000124">
    <property type="protein sequence ID" value="ESZ96772.1"/>
    <property type="molecule type" value="Genomic_DNA"/>
</dbReference>
<gene>
    <name evidence="2" type="ORF">SBOR_2842</name>
</gene>